<proteinExistence type="predicted"/>
<gene>
    <name evidence="3" type="ORF">F2Q68_00014403</name>
    <name evidence="2" type="ORF">F2Q70_00020938</name>
</gene>
<evidence type="ECO:0000313" key="3">
    <source>
        <dbReference type="EMBL" id="KAF2558506.1"/>
    </source>
</evidence>
<dbReference type="AlphaFoldDB" id="A0A3N6QAH8"/>
<evidence type="ECO:0000256" key="1">
    <source>
        <dbReference type="SAM" id="MobiDB-lite"/>
    </source>
</evidence>
<feature type="region of interest" description="Disordered" evidence="1">
    <location>
        <begin position="1"/>
        <end position="35"/>
    </location>
</feature>
<dbReference type="EMBL" id="QGKY02001925">
    <property type="protein sequence ID" value="KAF2549568.1"/>
    <property type="molecule type" value="Genomic_DNA"/>
</dbReference>
<evidence type="ECO:0000313" key="2">
    <source>
        <dbReference type="EMBL" id="KAF2549568.1"/>
    </source>
</evidence>
<dbReference type="Proteomes" id="UP000712281">
    <property type="component" value="Unassembled WGS sequence"/>
</dbReference>
<protein>
    <submittedName>
        <fullName evidence="2">Uncharacterized protein</fullName>
    </submittedName>
</protein>
<organism evidence="2">
    <name type="scientific">Brassica cretica</name>
    <name type="common">Mustard</name>
    <dbReference type="NCBI Taxonomy" id="69181"/>
    <lineage>
        <taxon>Eukaryota</taxon>
        <taxon>Viridiplantae</taxon>
        <taxon>Streptophyta</taxon>
        <taxon>Embryophyta</taxon>
        <taxon>Tracheophyta</taxon>
        <taxon>Spermatophyta</taxon>
        <taxon>Magnoliopsida</taxon>
        <taxon>eudicotyledons</taxon>
        <taxon>Gunneridae</taxon>
        <taxon>Pentapetalae</taxon>
        <taxon>rosids</taxon>
        <taxon>malvids</taxon>
        <taxon>Brassicales</taxon>
        <taxon>Brassicaceae</taxon>
        <taxon>Brassiceae</taxon>
        <taxon>Brassica</taxon>
    </lineage>
</organism>
<sequence>MGASWFRGQSLAESDRGPVRRESRGAIGSRDTGGVQVPKNCSLDSSFPIDFCRSVTAGVVGDHLVILKEYSEDFLEVFQSVRLRRTLTGSLPDDLRLRRRLSGSLPEPENGFSRTP</sequence>
<reference evidence="2" key="1">
    <citation type="submission" date="2019-12" db="EMBL/GenBank/DDBJ databases">
        <title>Genome sequencing and annotation of Brassica cretica.</title>
        <authorList>
            <person name="Studholme D.J."/>
            <person name="Sarris P.F."/>
        </authorList>
    </citation>
    <scope>NUCLEOTIDE SEQUENCE</scope>
    <source>
        <strain evidence="3">PFS-001/15</strain>
        <strain evidence="2">PFS-102/07</strain>
        <tissue evidence="2">Leaf</tissue>
    </source>
</reference>
<dbReference type="EMBL" id="QGKW02001940">
    <property type="protein sequence ID" value="KAF2558506.1"/>
    <property type="molecule type" value="Genomic_DNA"/>
</dbReference>
<comment type="caution">
    <text evidence="2">The sequence shown here is derived from an EMBL/GenBank/DDBJ whole genome shotgun (WGS) entry which is preliminary data.</text>
</comment>
<accession>A0A3N6QAH8</accession>
<feature type="compositionally biased region" description="Basic and acidic residues" evidence="1">
    <location>
        <begin position="13"/>
        <end position="24"/>
    </location>
</feature>
<name>A0A3N6QAH8_BRACR</name>